<feature type="compositionally biased region" description="Acidic residues" evidence="1">
    <location>
        <begin position="192"/>
        <end position="206"/>
    </location>
</feature>
<keyword evidence="3" id="KW-1185">Reference proteome</keyword>
<feature type="region of interest" description="Disordered" evidence="1">
    <location>
        <begin position="164"/>
        <end position="206"/>
    </location>
</feature>
<evidence type="ECO:0000313" key="3">
    <source>
        <dbReference type="Proteomes" id="UP000027586"/>
    </source>
</evidence>
<dbReference type="OrthoDB" id="2285950at2759"/>
<sequence length="275" mass="31132">MYALQAYRRYKKDPVMLIICSGTLSDDVANLLKSSDVLGCRRYPCEGWGAKCLIMTKESLSTLTASEKRQPFASFGLFLTQSVPFSELSSDDETTKMLQSLAVDHYMSLIGNEAHLIDFFKAVLDKQEIFYNKILALADDDDKPRLREAINDAQVEQRELKRKLDQLEDDGDDGDDDYNNAVDDSNGNAADDNTDDTVDDNNDVDDDRVADKKTLYKKGMEFVAKYKKARMDKGKKRMDWQACMAAGRKEGLLLNYKNTNTLKNQFAKFEGNGDE</sequence>
<gene>
    <name evidence="2" type="ORF">LCOR_01295.1</name>
</gene>
<dbReference type="Proteomes" id="UP000027586">
    <property type="component" value="Unassembled WGS sequence"/>
</dbReference>
<dbReference type="EMBL" id="CBTN010000003">
    <property type="protein sequence ID" value="CDH49553.1"/>
    <property type="molecule type" value="Genomic_DNA"/>
</dbReference>
<evidence type="ECO:0000313" key="2">
    <source>
        <dbReference type="EMBL" id="CDH49553.1"/>
    </source>
</evidence>
<protein>
    <submittedName>
        <fullName evidence="2">Uncharacterized protein</fullName>
    </submittedName>
</protein>
<organism evidence="2 3">
    <name type="scientific">Lichtheimia corymbifera JMRC:FSU:9682</name>
    <dbReference type="NCBI Taxonomy" id="1263082"/>
    <lineage>
        <taxon>Eukaryota</taxon>
        <taxon>Fungi</taxon>
        <taxon>Fungi incertae sedis</taxon>
        <taxon>Mucoromycota</taxon>
        <taxon>Mucoromycotina</taxon>
        <taxon>Mucoromycetes</taxon>
        <taxon>Mucorales</taxon>
        <taxon>Lichtheimiaceae</taxon>
        <taxon>Lichtheimia</taxon>
    </lineage>
</organism>
<dbReference type="STRING" id="1263082.A0A068RHB8"/>
<dbReference type="VEuPathDB" id="FungiDB:LCOR_01295.1"/>
<reference evidence="2" key="1">
    <citation type="submission" date="2013-08" db="EMBL/GenBank/DDBJ databases">
        <title>Gene expansion shapes genome architecture in the human pathogen Lichtheimia corymbifera: an evolutionary genomics analysis in the ancient terrestrial Mucorales (Mucoromycotina).</title>
        <authorList>
            <person name="Schwartze V.U."/>
            <person name="Winter S."/>
            <person name="Shelest E."/>
            <person name="Marcet-Houben M."/>
            <person name="Horn F."/>
            <person name="Wehner S."/>
            <person name="Hoffmann K."/>
            <person name="Riege K."/>
            <person name="Sammeth M."/>
            <person name="Nowrousian M."/>
            <person name="Valiante V."/>
            <person name="Linde J."/>
            <person name="Jacobsen I.D."/>
            <person name="Marz M."/>
            <person name="Brakhage A.A."/>
            <person name="Gabaldon T."/>
            <person name="Bocker S."/>
            <person name="Voigt K."/>
        </authorList>
    </citation>
    <scope>NUCLEOTIDE SEQUENCE [LARGE SCALE GENOMIC DNA]</scope>
    <source>
        <strain evidence="2">FSU 9682</strain>
    </source>
</reference>
<evidence type="ECO:0000256" key="1">
    <source>
        <dbReference type="SAM" id="MobiDB-lite"/>
    </source>
</evidence>
<name>A0A068RHB8_9FUNG</name>
<accession>A0A068RHB8</accession>
<dbReference type="AlphaFoldDB" id="A0A068RHB8"/>
<proteinExistence type="predicted"/>
<feature type="compositionally biased region" description="Low complexity" evidence="1">
    <location>
        <begin position="179"/>
        <end position="191"/>
    </location>
</feature>
<feature type="compositionally biased region" description="Acidic residues" evidence="1">
    <location>
        <begin position="167"/>
        <end position="178"/>
    </location>
</feature>
<comment type="caution">
    <text evidence="2">The sequence shown here is derived from an EMBL/GenBank/DDBJ whole genome shotgun (WGS) entry which is preliminary data.</text>
</comment>